<dbReference type="GO" id="GO:0030247">
    <property type="term" value="F:polysaccharide binding"/>
    <property type="evidence" value="ECO:0007669"/>
    <property type="project" value="InterPro"/>
</dbReference>
<keyword evidence="4" id="KW-0378">Hydrolase</keyword>
<dbReference type="InterPro" id="IPR012291">
    <property type="entry name" value="CBM2_carb-bd_dom_sf"/>
</dbReference>
<gene>
    <name evidence="11" type="ORF">EHT87_01690</name>
</gene>
<dbReference type="GO" id="GO:0004563">
    <property type="term" value="F:beta-N-acetylhexosaminidase activity"/>
    <property type="evidence" value="ECO:0007669"/>
    <property type="project" value="UniProtKB-EC"/>
</dbReference>
<dbReference type="SUPFAM" id="SSF49384">
    <property type="entry name" value="Carbohydrate-binding domain"/>
    <property type="match status" value="1"/>
</dbReference>
<evidence type="ECO:0000259" key="10">
    <source>
        <dbReference type="SMART" id="SM01081"/>
    </source>
</evidence>
<evidence type="ECO:0000256" key="6">
    <source>
        <dbReference type="ARBA" id="ARBA00030512"/>
    </source>
</evidence>
<dbReference type="InterPro" id="IPR013783">
    <property type="entry name" value="Ig-like_fold"/>
</dbReference>
<evidence type="ECO:0000313" key="12">
    <source>
        <dbReference type="Proteomes" id="UP000274271"/>
    </source>
</evidence>
<feature type="domain" description="Chitobiase/beta-hexosaminidases N-terminal" evidence="10">
    <location>
        <begin position="28"/>
        <end position="178"/>
    </location>
</feature>
<evidence type="ECO:0000256" key="3">
    <source>
        <dbReference type="ARBA" id="ARBA00012663"/>
    </source>
</evidence>
<dbReference type="GO" id="GO:0005975">
    <property type="term" value="P:carbohydrate metabolic process"/>
    <property type="evidence" value="ECO:0007669"/>
    <property type="project" value="InterPro"/>
</dbReference>
<comment type="caution">
    <text evidence="11">The sequence shown here is derived from an EMBL/GenBank/DDBJ whole genome shotgun (WGS) entry which is preliminary data.</text>
</comment>
<organism evidence="11 12">
    <name type="scientific">Larkinella knui</name>
    <dbReference type="NCBI Taxonomy" id="2025310"/>
    <lineage>
        <taxon>Bacteria</taxon>
        <taxon>Pseudomonadati</taxon>
        <taxon>Bacteroidota</taxon>
        <taxon>Cytophagia</taxon>
        <taxon>Cytophagales</taxon>
        <taxon>Spirosomataceae</taxon>
        <taxon>Larkinella</taxon>
    </lineage>
</organism>
<dbReference type="InterPro" id="IPR025705">
    <property type="entry name" value="Beta_hexosaminidase_sua/sub"/>
</dbReference>
<dbReference type="PANTHER" id="PTHR22600">
    <property type="entry name" value="BETA-HEXOSAMINIDASE"/>
    <property type="match status" value="1"/>
</dbReference>
<evidence type="ECO:0000256" key="8">
    <source>
        <dbReference type="PIRSR" id="PIRSR625705-1"/>
    </source>
</evidence>
<comment type="similarity">
    <text evidence="2">Belongs to the glycosyl hydrolase 20 family.</text>
</comment>
<dbReference type="Pfam" id="PF02838">
    <property type="entry name" value="Glyco_hydro_20b"/>
    <property type="match status" value="1"/>
</dbReference>
<evidence type="ECO:0000256" key="2">
    <source>
        <dbReference type="ARBA" id="ARBA00006285"/>
    </source>
</evidence>
<dbReference type="Gene3D" id="2.60.40.10">
    <property type="entry name" value="Immunoglobulins"/>
    <property type="match status" value="1"/>
</dbReference>
<dbReference type="SUPFAM" id="SSF55545">
    <property type="entry name" value="beta-N-acetylhexosaminidase-like domain"/>
    <property type="match status" value="1"/>
</dbReference>
<evidence type="ECO:0000313" key="11">
    <source>
        <dbReference type="EMBL" id="RRB17020.1"/>
    </source>
</evidence>
<dbReference type="Proteomes" id="UP000274271">
    <property type="component" value="Unassembled WGS sequence"/>
</dbReference>
<feature type="chain" id="PRO_5018251229" description="beta-N-acetylhexosaminidase" evidence="9">
    <location>
        <begin position="23"/>
        <end position="859"/>
    </location>
</feature>
<dbReference type="EMBL" id="RQJP01000001">
    <property type="protein sequence ID" value="RRB17020.1"/>
    <property type="molecule type" value="Genomic_DNA"/>
</dbReference>
<dbReference type="InterPro" id="IPR004866">
    <property type="entry name" value="CHB/HEX_N_dom"/>
</dbReference>
<dbReference type="EC" id="3.2.1.52" evidence="3"/>
<dbReference type="SUPFAM" id="SSF51445">
    <property type="entry name" value="(Trans)glycosidases"/>
    <property type="match status" value="1"/>
</dbReference>
<dbReference type="GO" id="GO:0016020">
    <property type="term" value="C:membrane"/>
    <property type="evidence" value="ECO:0007669"/>
    <property type="project" value="TreeGrafter"/>
</dbReference>
<feature type="signal peptide" evidence="9">
    <location>
        <begin position="1"/>
        <end position="22"/>
    </location>
</feature>
<protein>
    <recommendedName>
        <fullName evidence="3">beta-N-acetylhexosaminidase</fullName>
        <ecNumber evidence="3">3.2.1.52</ecNumber>
    </recommendedName>
    <alternativeName>
        <fullName evidence="6">Beta-N-acetylhexosaminidase</fullName>
    </alternativeName>
    <alternativeName>
        <fullName evidence="7">N-acetyl-beta-glucosaminidase</fullName>
    </alternativeName>
</protein>
<dbReference type="RefSeq" id="WP_124903204.1">
    <property type="nucleotide sequence ID" value="NZ_RQJP01000001.1"/>
</dbReference>
<dbReference type="InterPro" id="IPR029018">
    <property type="entry name" value="Hex-like_dom2"/>
</dbReference>
<feature type="active site" description="Proton donor" evidence="8">
    <location>
        <position position="536"/>
    </location>
</feature>
<dbReference type="OrthoDB" id="9763537at2"/>
<evidence type="ECO:0000256" key="4">
    <source>
        <dbReference type="ARBA" id="ARBA00022801"/>
    </source>
</evidence>
<keyword evidence="12" id="KW-1185">Reference proteome</keyword>
<evidence type="ECO:0000256" key="9">
    <source>
        <dbReference type="SAM" id="SignalP"/>
    </source>
</evidence>
<keyword evidence="5" id="KW-0326">Glycosidase</keyword>
<dbReference type="InterPro" id="IPR015882">
    <property type="entry name" value="HEX_bac_N"/>
</dbReference>
<dbReference type="InterPro" id="IPR017853">
    <property type="entry name" value="GH"/>
</dbReference>
<dbReference type="Pfam" id="PF00728">
    <property type="entry name" value="Glyco_hydro_20"/>
    <property type="match status" value="1"/>
</dbReference>
<dbReference type="CDD" id="cd02847">
    <property type="entry name" value="E_set_Chitobiase_C"/>
    <property type="match status" value="1"/>
</dbReference>
<evidence type="ECO:0000256" key="1">
    <source>
        <dbReference type="ARBA" id="ARBA00001231"/>
    </source>
</evidence>
<comment type="catalytic activity">
    <reaction evidence="1">
        <text>Hydrolysis of terminal non-reducing N-acetyl-D-hexosamine residues in N-acetyl-beta-D-hexosaminides.</text>
        <dbReference type="EC" id="3.2.1.52"/>
    </reaction>
</comment>
<dbReference type="PRINTS" id="PR00738">
    <property type="entry name" value="GLHYDRLASE20"/>
</dbReference>
<dbReference type="SUPFAM" id="SSF81296">
    <property type="entry name" value="E set domains"/>
    <property type="match status" value="1"/>
</dbReference>
<dbReference type="InterPro" id="IPR015883">
    <property type="entry name" value="Glyco_hydro_20_cat"/>
</dbReference>
<dbReference type="Gene3D" id="3.20.20.80">
    <property type="entry name" value="Glycosidases"/>
    <property type="match status" value="1"/>
</dbReference>
<evidence type="ECO:0000256" key="5">
    <source>
        <dbReference type="ARBA" id="ARBA00023295"/>
    </source>
</evidence>
<dbReference type="InterPro" id="IPR008965">
    <property type="entry name" value="CBM2/CBM3_carb-bd_dom_sf"/>
</dbReference>
<name>A0A3P1CV98_9BACT</name>
<evidence type="ECO:0000256" key="7">
    <source>
        <dbReference type="ARBA" id="ARBA00033000"/>
    </source>
</evidence>
<sequence>MRNFFCLTALFTVLLLLNGCKSSENTTKDIAVSWELVSNFTEVEGGFEARFILNNHSGSALTDKNWALFFNMSPRPISTSKTPQPATVQHINGDWYKMTPNAGFALAPGDSTEIRYSGTEAIIKVTDAPLGLYFVFYDKDGKEENIVQVANYTVLPFSKKEQQLRGKGDLMPLQTAAKRYQDNLALSLVDASQLQKIIPSPVKITSGAGTFNLDNKLSIYYQTGLENEAKLLSQKLKTLTGTDFTIAATAPAGKGIVLKTGPVSVNGIAKEAYKLSIDGNGISITGSDAAGVFYGTQSLLALIPTTTYLKPAASVALNYVQVEDAPRFHFRSLHVDVSRNFQTKETILRLLDLLATYKVNHFLFYTTEDEGWRLEIDGLPELTKVGAQREHTTGKETSVLHPSYGSGPKAYEEGKYGSGFYTKADFIEILKYANERHIKVIPELNFPGHARAAIKAMEARYERLMKEGKEAEANEYRLIDPADKSVYLSAQAYTDNVVSVAKESTYHFYEKVVDEITKMYAEAGLKLDVFHAGGDEVAEGAWTKSPLAAQLLKENPAIKDPKNLQTYFFGKLLKRLEKRNLEIHGWEEVALNKSAEGKYVANPAFVGRKVVPYIWNNIYDLDLGNRLANAGYPVVLCNVTNFYFDLAYNNDPMEPGLYWGGFVDTRANWAFAPFDMFKTTYKTSMGKPLDFSGLEKMKPEARKNVIGLEAQLWSETVKGRDMIEYYILPKLLGFVESAWAAERPWETIENRDAREKAIQSGWNIFANTLAQKDIPRLAVLNGGYNYRLPMPGAILDNGTLKANVEYPGLAIRYTTDGSEPTAQSALYTAPVAVSGTVKIKSFDAAGRSSRTAVVNGNAD</sequence>
<dbReference type="Gene3D" id="3.30.379.10">
    <property type="entry name" value="Chitobiase/beta-hexosaminidase domain 2-like"/>
    <property type="match status" value="1"/>
</dbReference>
<accession>A0A3P1CV98</accession>
<dbReference type="AlphaFoldDB" id="A0A3P1CV98"/>
<dbReference type="Pfam" id="PF03174">
    <property type="entry name" value="CHB_HEX_C"/>
    <property type="match status" value="1"/>
</dbReference>
<dbReference type="Pfam" id="PF03173">
    <property type="entry name" value="CHB_HEX"/>
    <property type="match status" value="1"/>
</dbReference>
<reference evidence="11 12" key="1">
    <citation type="submission" date="2018-11" db="EMBL/GenBank/DDBJ databases">
        <authorList>
            <person name="Zhou Z."/>
            <person name="Wang G."/>
        </authorList>
    </citation>
    <scope>NUCLEOTIDE SEQUENCE [LARGE SCALE GENOMIC DNA]</scope>
    <source>
        <strain evidence="11 12">KCTC42998</strain>
    </source>
</reference>
<dbReference type="PANTHER" id="PTHR22600:SF57">
    <property type="entry name" value="BETA-N-ACETYLHEXOSAMINIDASE"/>
    <property type="match status" value="1"/>
</dbReference>
<dbReference type="InterPro" id="IPR004867">
    <property type="entry name" value="CHB_C_dom"/>
</dbReference>
<dbReference type="SMART" id="SM01081">
    <property type="entry name" value="CHB_HEX"/>
    <property type="match status" value="1"/>
</dbReference>
<dbReference type="GO" id="GO:0030203">
    <property type="term" value="P:glycosaminoglycan metabolic process"/>
    <property type="evidence" value="ECO:0007669"/>
    <property type="project" value="TreeGrafter"/>
</dbReference>
<proteinExistence type="inferred from homology"/>
<dbReference type="InterPro" id="IPR014756">
    <property type="entry name" value="Ig_E-set"/>
</dbReference>
<dbReference type="Gene3D" id="2.60.40.290">
    <property type="match status" value="1"/>
</dbReference>
<keyword evidence="9" id="KW-0732">Signal</keyword>